<proteinExistence type="predicted"/>
<reference evidence="1" key="1">
    <citation type="submission" date="2013-02" db="EMBL/GenBank/DDBJ databases">
        <title>Comparative genomics of Borrelia species.</title>
        <authorList>
            <person name="Schwan T.G."/>
            <person name="Raffel S.J."/>
            <person name="Porcella S.F."/>
        </authorList>
    </citation>
    <scope>NUCLEOTIDE SEQUENCE</scope>
    <source>
        <strain evidence="1">YOR</strain>
        <plasmid evidence="1">unnamed</plasmid>
    </source>
</reference>
<sequence length="32" mass="3609">MNKIFSTLVVSEFGTSVASRLKPEEVRKNRKG</sequence>
<protein>
    <submittedName>
        <fullName evidence="1">Uncharacterized protein</fullName>
    </submittedName>
</protein>
<organism evidence="1">
    <name type="scientific">Borrelia nietonii YOR</name>
    <dbReference type="NCBI Taxonomy" id="1293576"/>
    <lineage>
        <taxon>Bacteria</taxon>
        <taxon>Pseudomonadati</taxon>
        <taxon>Spirochaetota</taxon>
        <taxon>Spirochaetia</taxon>
        <taxon>Spirochaetales</taxon>
        <taxon>Borreliaceae</taxon>
        <taxon>Borrelia</taxon>
        <taxon>Borrelia nietonii</taxon>
    </lineage>
</organism>
<geneLocation type="plasmid" evidence="1">
    <name>unnamed</name>
</geneLocation>
<evidence type="ECO:0000313" key="1">
    <source>
        <dbReference type="EMBL" id="AHH04162.1"/>
    </source>
</evidence>
<keyword evidence="1" id="KW-0614">Plasmid</keyword>
<name>W5SB26_9SPIR</name>
<gene>
    <name evidence="1" type="ORF">BHY_1211</name>
</gene>
<dbReference type="HOGENOM" id="CLU_3388355_0_0_12"/>
<accession>W5SB26</accession>
<dbReference type="AlphaFoldDB" id="W5SB26"/>
<dbReference type="EMBL" id="CP004160">
    <property type="protein sequence ID" value="AHH04162.1"/>
    <property type="molecule type" value="Genomic_DNA"/>
</dbReference>